<evidence type="ECO:0000256" key="6">
    <source>
        <dbReference type="ARBA" id="ARBA00022692"/>
    </source>
</evidence>
<dbReference type="PRINTS" id="PR01490">
    <property type="entry name" value="RTXTOXIND"/>
</dbReference>
<reference evidence="12" key="1">
    <citation type="submission" date="2022-12" db="EMBL/GenBank/DDBJ databases">
        <title>Polyphasic identification of a Novel Hot-Spring Cyanobacterium Ocullathermofonsia sinensis gen nov. sp. nov. and Genomic Insights on its Adaptations to the Thermal Habitat.</title>
        <authorList>
            <person name="Daroch M."/>
            <person name="Tang J."/>
            <person name="Jiang Y."/>
        </authorList>
    </citation>
    <scope>NUCLEOTIDE SEQUENCE</scope>
    <source>
        <strain evidence="12">PKUAC-SCTA174</strain>
    </source>
</reference>
<dbReference type="Gene3D" id="2.40.50.100">
    <property type="match status" value="1"/>
</dbReference>
<keyword evidence="6" id="KW-0812">Transmembrane</keyword>
<evidence type="ECO:0000256" key="2">
    <source>
        <dbReference type="ARBA" id="ARBA00009477"/>
    </source>
</evidence>
<keyword evidence="5" id="KW-0997">Cell inner membrane</keyword>
<dbReference type="Proteomes" id="UP001163152">
    <property type="component" value="Chromosome"/>
</dbReference>
<keyword evidence="9" id="KW-0175">Coiled coil</keyword>
<dbReference type="Gene3D" id="2.40.30.170">
    <property type="match status" value="1"/>
</dbReference>
<name>A0A9E9C444_9CYAN</name>
<dbReference type="GO" id="GO:0015031">
    <property type="term" value="P:protein transport"/>
    <property type="evidence" value="ECO:0007669"/>
    <property type="project" value="InterPro"/>
</dbReference>
<keyword evidence="7" id="KW-1133">Transmembrane helix</keyword>
<dbReference type="InterPro" id="IPR010129">
    <property type="entry name" value="T1SS_HlyD"/>
</dbReference>
<evidence type="ECO:0000256" key="5">
    <source>
        <dbReference type="ARBA" id="ARBA00022519"/>
    </source>
</evidence>
<feature type="domain" description="AprE-like beta-barrel" evidence="11">
    <location>
        <begin position="375"/>
        <end position="466"/>
    </location>
</feature>
<dbReference type="NCBIfam" id="TIGR01843">
    <property type="entry name" value="type_I_hlyD"/>
    <property type="match status" value="1"/>
</dbReference>
<evidence type="ECO:0000256" key="1">
    <source>
        <dbReference type="ARBA" id="ARBA00004377"/>
    </source>
</evidence>
<protein>
    <submittedName>
        <fullName evidence="12">HlyD family type I secretion periplasmic adaptor subunit</fullName>
    </submittedName>
</protein>
<evidence type="ECO:0000256" key="7">
    <source>
        <dbReference type="ARBA" id="ARBA00022989"/>
    </source>
</evidence>
<sequence length="490" mass="54341">MRLRHWLNPLSLLRNHYQTTLDQVEDDLNAGALSLPQPAVWTKRLTQVILIGVTIGAGWSIFARVDVVVTARGKLEPLSQSQAVQSKVGGVVTAVHVEEGEEVQHGQLLMQLDKTSLQNQLKTLLLQQEQLVKEIAVLRLARQGAPMSMVEQSGVSIPPELMNRVQNRLLLVAQLSGDPNALSPEQQQRFRLFQQQMQDRIAASQLQESVLQTQIAGTDAQLAGSEFELQVQQELLDQFQPLLEEGAISRANFLQRAIGVNTLQSQLNQNRLQRQELQLSQARAQVESRQAMTQIYQDLQRQLTAIDAEFDATIRNNQQQLVEVNSQLNQVQLDLKNQDLYAPADGIVFELGPKLPGAVAQPGQTLLQVVPNESLIVRVQVANADVANIRVGMPVDVRIDAYPFTEYGAVTGVVTKVGSEAIALSNQPGAPTVFPVEVRLDQQFLERGNERFTLMPGMSLAANIQVRERAPISYVAEELIKAFDSMQSVR</sequence>
<evidence type="ECO:0000256" key="9">
    <source>
        <dbReference type="SAM" id="Coils"/>
    </source>
</evidence>
<evidence type="ECO:0000256" key="3">
    <source>
        <dbReference type="ARBA" id="ARBA00022448"/>
    </source>
</evidence>
<comment type="similarity">
    <text evidence="2">Belongs to the membrane fusion protein (MFP) (TC 8.A.1) family.</text>
</comment>
<feature type="domain" description="Multidrug resistance protein MdtA-like barrel-sandwich hybrid" evidence="10">
    <location>
        <begin position="83"/>
        <end position="180"/>
    </location>
</feature>
<keyword evidence="4" id="KW-1003">Cell membrane</keyword>
<comment type="subcellular location">
    <subcellularLocation>
        <location evidence="1">Cell inner membrane</location>
        <topology evidence="1">Single-pass membrane protein</topology>
    </subcellularLocation>
</comment>
<gene>
    <name evidence="12" type="ORF">OXH18_21095</name>
</gene>
<dbReference type="AlphaFoldDB" id="A0A9E9C444"/>
<dbReference type="InterPro" id="IPR058625">
    <property type="entry name" value="MdtA-like_BSH"/>
</dbReference>
<organism evidence="12 13">
    <name type="scientific">Thermocoleostomius sinensis A174</name>
    <dbReference type="NCBI Taxonomy" id="2016057"/>
    <lineage>
        <taxon>Bacteria</taxon>
        <taxon>Bacillati</taxon>
        <taxon>Cyanobacteriota</taxon>
        <taxon>Cyanophyceae</taxon>
        <taxon>Oculatellales</taxon>
        <taxon>Oculatellaceae</taxon>
        <taxon>Thermocoleostomius</taxon>
    </lineage>
</organism>
<dbReference type="Pfam" id="PF26002">
    <property type="entry name" value="Beta-barrel_AprE"/>
    <property type="match status" value="1"/>
</dbReference>
<dbReference type="PANTHER" id="PTHR30386">
    <property type="entry name" value="MEMBRANE FUSION SUBUNIT OF EMRAB-TOLC MULTIDRUG EFFLUX PUMP"/>
    <property type="match status" value="1"/>
</dbReference>
<evidence type="ECO:0000256" key="8">
    <source>
        <dbReference type="ARBA" id="ARBA00023136"/>
    </source>
</evidence>
<dbReference type="SUPFAM" id="SSF111369">
    <property type="entry name" value="HlyD-like secretion proteins"/>
    <property type="match status" value="1"/>
</dbReference>
<keyword evidence="13" id="KW-1185">Reference proteome</keyword>
<feature type="coiled-coil region" evidence="9">
    <location>
        <begin position="260"/>
        <end position="334"/>
    </location>
</feature>
<accession>A0A9E9C444</accession>
<evidence type="ECO:0000256" key="4">
    <source>
        <dbReference type="ARBA" id="ARBA00022475"/>
    </source>
</evidence>
<evidence type="ECO:0000313" key="13">
    <source>
        <dbReference type="Proteomes" id="UP001163152"/>
    </source>
</evidence>
<keyword evidence="8" id="KW-0472">Membrane</keyword>
<evidence type="ECO:0000313" key="12">
    <source>
        <dbReference type="EMBL" id="WAL59641.1"/>
    </source>
</evidence>
<dbReference type="PANTHER" id="PTHR30386:SF26">
    <property type="entry name" value="TRANSPORT PROTEIN COMB"/>
    <property type="match status" value="1"/>
</dbReference>
<evidence type="ECO:0000259" key="10">
    <source>
        <dbReference type="Pfam" id="PF25917"/>
    </source>
</evidence>
<dbReference type="RefSeq" id="WP_268609435.1">
    <property type="nucleotide sequence ID" value="NZ_CP113797.1"/>
</dbReference>
<dbReference type="InterPro" id="IPR058982">
    <property type="entry name" value="Beta-barrel_AprE"/>
</dbReference>
<evidence type="ECO:0000259" key="11">
    <source>
        <dbReference type="Pfam" id="PF26002"/>
    </source>
</evidence>
<dbReference type="GO" id="GO:0005886">
    <property type="term" value="C:plasma membrane"/>
    <property type="evidence" value="ECO:0007669"/>
    <property type="project" value="UniProtKB-SubCell"/>
</dbReference>
<keyword evidence="3" id="KW-0813">Transport</keyword>
<dbReference type="Pfam" id="PF25917">
    <property type="entry name" value="BSH_RND"/>
    <property type="match status" value="1"/>
</dbReference>
<proteinExistence type="inferred from homology"/>
<dbReference type="EMBL" id="CP113797">
    <property type="protein sequence ID" value="WAL59641.1"/>
    <property type="molecule type" value="Genomic_DNA"/>
</dbReference>
<dbReference type="KEGG" id="tsin:OXH18_21095"/>
<dbReference type="InterPro" id="IPR050739">
    <property type="entry name" value="MFP"/>
</dbReference>